<keyword evidence="2" id="KW-1185">Reference proteome</keyword>
<organism evidence="1 2">
    <name type="scientific">Antiquaquibacter oligotrophicus</name>
    <dbReference type="NCBI Taxonomy" id="2880260"/>
    <lineage>
        <taxon>Bacteria</taxon>
        <taxon>Bacillati</taxon>
        <taxon>Actinomycetota</taxon>
        <taxon>Actinomycetes</taxon>
        <taxon>Micrococcales</taxon>
        <taxon>Microbacteriaceae</taxon>
        <taxon>Antiquaquibacter</taxon>
    </lineage>
</organism>
<protein>
    <submittedName>
        <fullName evidence="1">Uncharacterized protein</fullName>
    </submittedName>
</protein>
<name>A0ABT6KP97_9MICO</name>
<reference evidence="1 2" key="1">
    <citation type="submission" date="2023-04" db="EMBL/GenBank/DDBJ databases">
        <title>Genome Encyclopedia of Bacteria and Archaea VI: Functional Genomics of Type Strains.</title>
        <authorList>
            <person name="Whitman W."/>
        </authorList>
    </citation>
    <scope>NUCLEOTIDE SEQUENCE [LARGE SCALE GENOMIC DNA]</scope>
    <source>
        <strain evidence="1 2">SG_E_30_P1</strain>
    </source>
</reference>
<evidence type="ECO:0000313" key="2">
    <source>
        <dbReference type="Proteomes" id="UP001160142"/>
    </source>
</evidence>
<dbReference type="RefSeq" id="WP_322134117.1">
    <property type="nucleotide sequence ID" value="NZ_CP085036.1"/>
</dbReference>
<sequence length="124" mass="14213">MSARKQLQTKIMGNLPRNKYEFIDDLRDLDEPTAERPVVLQLIRSQLSPGEYQGAYNQQFELWIVVGSSDPAIVEPELDDAVDDVLPVIDKLRFLTWSTCERARHPSDFHGYKITFTTNGNTTE</sequence>
<dbReference type="EMBL" id="JARXVQ010000001">
    <property type="protein sequence ID" value="MDH6181815.1"/>
    <property type="molecule type" value="Genomic_DNA"/>
</dbReference>
<evidence type="ECO:0000313" key="1">
    <source>
        <dbReference type="EMBL" id="MDH6181815.1"/>
    </source>
</evidence>
<gene>
    <name evidence="1" type="ORF">M2152_001997</name>
</gene>
<dbReference type="Proteomes" id="UP001160142">
    <property type="component" value="Unassembled WGS sequence"/>
</dbReference>
<accession>A0ABT6KP97</accession>
<proteinExistence type="predicted"/>
<comment type="caution">
    <text evidence="1">The sequence shown here is derived from an EMBL/GenBank/DDBJ whole genome shotgun (WGS) entry which is preliminary data.</text>
</comment>